<sequence length="184" mass="19883">MSATLTVVSHAATAATRMAAFPRDEPVERSLDVAGPGRVDSASRGPETRCAQTAAALGVTAEIDDRLRDCDYGRWRGRTLDDVAGAEPEEVARWLTDPKAAPHGGESIVDLLSRVADWLDELQPGRRIVAVTHPAVVKAMIVTALGADPPAFWRIDVAPLSRTVFRGGPHRWNLRWISASELAE</sequence>
<keyword evidence="2" id="KW-1185">Reference proteome</keyword>
<dbReference type="AlphaFoldDB" id="A0A1H0UY59"/>
<organism evidence="1 2">
    <name type="scientific">Actinokineospora alba</name>
    <dbReference type="NCBI Taxonomy" id="504798"/>
    <lineage>
        <taxon>Bacteria</taxon>
        <taxon>Bacillati</taxon>
        <taxon>Actinomycetota</taxon>
        <taxon>Actinomycetes</taxon>
        <taxon>Pseudonocardiales</taxon>
        <taxon>Pseudonocardiaceae</taxon>
        <taxon>Actinokineospora</taxon>
    </lineage>
</organism>
<dbReference type="OrthoDB" id="7502553at2"/>
<evidence type="ECO:0000313" key="2">
    <source>
        <dbReference type="Proteomes" id="UP000199651"/>
    </source>
</evidence>
<reference evidence="2" key="1">
    <citation type="submission" date="2016-10" db="EMBL/GenBank/DDBJ databases">
        <authorList>
            <person name="Varghese N."/>
            <person name="Submissions S."/>
        </authorList>
    </citation>
    <scope>NUCLEOTIDE SEQUENCE [LARGE SCALE GENOMIC DNA]</scope>
    <source>
        <strain evidence="2">IBRC-M 10655</strain>
    </source>
</reference>
<gene>
    <name evidence="1" type="ORF">SAMN05192558_112152</name>
</gene>
<dbReference type="Gene3D" id="3.40.50.1240">
    <property type="entry name" value="Phosphoglycerate mutase-like"/>
    <property type="match status" value="1"/>
</dbReference>
<accession>A0A1H0UY59</accession>
<dbReference type="Proteomes" id="UP000199651">
    <property type="component" value="Unassembled WGS sequence"/>
</dbReference>
<dbReference type="SUPFAM" id="SSF53254">
    <property type="entry name" value="Phosphoglycerate mutase-like"/>
    <property type="match status" value="1"/>
</dbReference>
<proteinExistence type="predicted"/>
<dbReference type="InterPro" id="IPR029033">
    <property type="entry name" value="His_PPase_superfam"/>
</dbReference>
<protein>
    <submittedName>
        <fullName evidence="1">Histidine phosphatase superfamily (Branch 1)</fullName>
    </submittedName>
</protein>
<dbReference type="RefSeq" id="WP_091382379.1">
    <property type="nucleotide sequence ID" value="NZ_FNDV01000007.1"/>
</dbReference>
<dbReference type="EMBL" id="FNJB01000012">
    <property type="protein sequence ID" value="SDP71212.1"/>
    <property type="molecule type" value="Genomic_DNA"/>
</dbReference>
<dbReference type="InterPro" id="IPR013078">
    <property type="entry name" value="His_Pase_superF_clade-1"/>
</dbReference>
<dbReference type="STRING" id="504798.SAMN05421871_107252"/>
<name>A0A1H0UY59_9PSEU</name>
<dbReference type="Pfam" id="PF00300">
    <property type="entry name" value="His_Phos_1"/>
    <property type="match status" value="1"/>
</dbReference>
<evidence type="ECO:0000313" key="1">
    <source>
        <dbReference type="EMBL" id="SDP71212.1"/>
    </source>
</evidence>